<dbReference type="Gene3D" id="1.25.10.10">
    <property type="entry name" value="Leucine-rich Repeat Variant"/>
    <property type="match status" value="1"/>
</dbReference>
<evidence type="ECO:0000313" key="5">
    <source>
        <dbReference type="Proteomes" id="UP000639643"/>
    </source>
</evidence>
<keyword evidence="5" id="KW-1185">Reference proteome</keyword>
<comment type="similarity">
    <text evidence="1">Belongs to the Tango6 family.</text>
</comment>
<dbReference type="Pfam" id="PF10304">
    <property type="entry name" value="RTP1_C2"/>
    <property type="match status" value="1"/>
</dbReference>
<gene>
    <name evidence="4" type="ORF">CMUS01_00557</name>
</gene>
<dbReference type="InterPro" id="IPR011989">
    <property type="entry name" value="ARM-like"/>
</dbReference>
<dbReference type="PANTHER" id="PTHR20959">
    <property type="entry name" value="TRANSPORT AND GOLGI ORGANIZATION PROTEIN 6 FAMILY MEMBER"/>
    <property type="match status" value="1"/>
</dbReference>
<dbReference type="OrthoDB" id="39591at2759"/>
<dbReference type="Proteomes" id="UP000639643">
    <property type="component" value="Unassembled WGS sequence"/>
</dbReference>
<reference evidence="4" key="1">
    <citation type="journal article" date="2020" name="Phytopathology">
        <title>Genome Sequence Resources of Colletotrichum truncatum, C. plurivorum, C. musicola, and C. sojae: Four Species Pathogenic to Soybean (Glycine max).</title>
        <authorList>
            <person name="Rogerio F."/>
            <person name="Boufleur T.R."/>
            <person name="Ciampi-Guillardi M."/>
            <person name="Sukno S.A."/>
            <person name="Thon M.R."/>
            <person name="Massola Junior N.S."/>
            <person name="Baroncelli R."/>
        </authorList>
    </citation>
    <scope>NUCLEOTIDE SEQUENCE</scope>
    <source>
        <strain evidence="4">LFN0074</strain>
    </source>
</reference>
<feature type="domain" description="RNA polymerase II assembly factor Rtp1 C-terminal" evidence="2">
    <location>
        <begin position="822"/>
        <end position="854"/>
    </location>
</feature>
<comment type="caution">
    <text evidence="4">The sequence shown here is derived from an EMBL/GenBank/DDBJ whole genome shotgun (WGS) entry which is preliminary data.</text>
</comment>
<dbReference type="EMBL" id="WIGM01000007">
    <property type="protein sequence ID" value="KAF6845024.1"/>
    <property type="molecule type" value="Genomic_DNA"/>
</dbReference>
<dbReference type="GO" id="GO:0009306">
    <property type="term" value="P:protein secretion"/>
    <property type="evidence" value="ECO:0007669"/>
    <property type="project" value="TreeGrafter"/>
</dbReference>
<dbReference type="SUPFAM" id="SSF48371">
    <property type="entry name" value="ARM repeat"/>
    <property type="match status" value="1"/>
</dbReference>
<protein>
    <submittedName>
        <fullName evidence="4">Protein required for cell</fullName>
    </submittedName>
</protein>
<dbReference type="InterPro" id="IPR019451">
    <property type="entry name" value="Rtp1_C1"/>
</dbReference>
<feature type="domain" description="RNA polymerase II assembly factor Rtp1 C-terminal" evidence="3">
    <location>
        <begin position="553"/>
        <end position="654"/>
    </location>
</feature>
<dbReference type="InterPro" id="IPR039600">
    <property type="entry name" value="TANGO6/Rtp1"/>
</dbReference>
<name>A0A8H6U8W0_9PEZI</name>
<evidence type="ECO:0000256" key="1">
    <source>
        <dbReference type="ARBA" id="ARBA00005724"/>
    </source>
</evidence>
<dbReference type="InterPro" id="IPR019414">
    <property type="entry name" value="Rtp1_C2"/>
</dbReference>
<evidence type="ECO:0000313" key="4">
    <source>
        <dbReference type="EMBL" id="KAF6845024.1"/>
    </source>
</evidence>
<evidence type="ECO:0000259" key="2">
    <source>
        <dbReference type="Pfam" id="PF10304"/>
    </source>
</evidence>
<dbReference type="AlphaFoldDB" id="A0A8H6U8W0"/>
<dbReference type="InterPro" id="IPR016024">
    <property type="entry name" value="ARM-type_fold"/>
</dbReference>
<organism evidence="4 5">
    <name type="scientific">Colletotrichum musicola</name>
    <dbReference type="NCBI Taxonomy" id="2175873"/>
    <lineage>
        <taxon>Eukaryota</taxon>
        <taxon>Fungi</taxon>
        <taxon>Dikarya</taxon>
        <taxon>Ascomycota</taxon>
        <taxon>Pezizomycotina</taxon>
        <taxon>Sordariomycetes</taxon>
        <taxon>Hypocreomycetidae</taxon>
        <taxon>Glomerellales</taxon>
        <taxon>Glomerellaceae</taxon>
        <taxon>Colletotrichum</taxon>
        <taxon>Colletotrichum orchidearum species complex</taxon>
    </lineage>
</organism>
<dbReference type="PANTHER" id="PTHR20959:SF1">
    <property type="entry name" value="TRANSPORT AND GOLGI ORGANIZATION PROTEIN 6 HOMOLOG"/>
    <property type="match status" value="1"/>
</dbReference>
<dbReference type="Pfam" id="PF10363">
    <property type="entry name" value="RTP1_C1"/>
    <property type="match status" value="1"/>
</dbReference>
<proteinExistence type="inferred from homology"/>
<sequence length="899" mass="99424">METDAPETDRRKKLADSILDAGKRAFDPASDASAKEAAQREFQQLINENGSWNLLPVLNALIKPNVVPPWLRSELMKILTLIPLRPDGVRGTMEFIFSVHPSSTLKASEAATPQKRGANITQEAMAVVTRILTSPAATVSPEDWFSAVAPQLMVLLDGKEGPELTTAAAQIIMYGVLGRKQFGAPGSPGWNVFVEPLLCNLNPSQKALVGGDRVKKEESDDVVDLSGATALVSANDLFMTLKRLTSLINYTPFPSQTKRILDPVLPQLWEISCWGEMSPKTEERYSKPSRSLLHTFLKLSAPITKLHLLIDNLVYRGDSAKDGVPWIFQATSDGDLQIIATPLGQSAQLPELNWSEIQKRSDALVRLMILSCTPEEISSFFLELLGRWFQSTTAAGKTEILFRSDDERPENEIRKLLEITVLQKMLEQAPDKLVSRVTQIFELVCQILDPGSLQEQADDIIAVALSLLNLVITAPSFKKSSLKPEISQILETSLEKLSGSGRQEVSQTAKNLSLLLRYRAAIDPDEEDAFVPTDRQVEDRRTYKLALEYITQADNPPPVRSQGLNLISGLVAANSPVLDVQATLVLLSSLLQDSEDFINLRVIKVFTQLADKHPKAATQEILEHYLDAKETSNTDVRLRFGEALVQVVERLGETFSGDIAKRACETLLSIAGRRGYRPKTEAKQAREKRLQDMKRKQAEDAWGGDVPDLGDELTEEEQAKNEILTQIVEGWESKRGSEDIRMRSSALSVFSSAIETNITGIGPDLVSAAVDLCISVLTLERDIETGILRRAAILLVLGFVRALDAAKQSGRRLGFGLTDQSREDITRTLKYVAVTDNDGLVQQHARDVIESLENWQLATMLPPESSFQEPGLGRLAGLANRDQSLPFADTKRPRIEEIE</sequence>
<evidence type="ECO:0000259" key="3">
    <source>
        <dbReference type="Pfam" id="PF10363"/>
    </source>
</evidence>
<accession>A0A8H6U8W0</accession>